<dbReference type="EMBL" id="JAKOGI010000560">
    <property type="protein sequence ID" value="KAJ8433102.1"/>
    <property type="molecule type" value="Genomic_DNA"/>
</dbReference>
<organism evidence="2 3">
    <name type="scientific">Carnegiea gigantea</name>
    <dbReference type="NCBI Taxonomy" id="171969"/>
    <lineage>
        <taxon>Eukaryota</taxon>
        <taxon>Viridiplantae</taxon>
        <taxon>Streptophyta</taxon>
        <taxon>Embryophyta</taxon>
        <taxon>Tracheophyta</taxon>
        <taxon>Spermatophyta</taxon>
        <taxon>Magnoliopsida</taxon>
        <taxon>eudicotyledons</taxon>
        <taxon>Gunneridae</taxon>
        <taxon>Pentapetalae</taxon>
        <taxon>Caryophyllales</taxon>
        <taxon>Cactineae</taxon>
        <taxon>Cactaceae</taxon>
        <taxon>Cactoideae</taxon>
        <taxon>Echinocereeae</taxon>
        <taxon>Carnegiea</taxon>
    </lineage>
</organism>
<reference evidence="2" key="1">
    <citation type="submission" date="2022-04" db="EMBL/GenBank/DDBJ databases">
        <title>Carnegiea gigantea Genome sequencing and assembly v2.</title>
        <authorList>
            <person name="Copetti D."/>
            <person name="Sanderson M.J."/>
            <person name="Burquez A."/>
            <person name="Wojciechowski M.F."/>
        </authorList>
    </citation>
    <scope>NUCLEOTIDE SEQUENCE</scope>
    <source>
        <strain evidence="2">SGP5-SGP5p</strain>
        <tissue evidence="2">Aerial part</tissue>
    </source>
</reference>
<feature type="signal peptide" evidence="1">
    <location>
        <begin position="1"/>
        <end position="22"/>
    </location>
</feature>
<accession>A0A9Q1JY30</accession>
<proteinExistence type="predicted"/>
<dbReference type="Proteomes" id="UP001153076">
    <property type="component" value="Unassembled WGS sequence"/>
</dbReference>
<evidence type="ECO:0000256" key="1">
    <source>
        <dbReference type="SAM" id="SignalP"/>
    </source>
</evidence>
<name>A0A9Q1JY30_9CARY</name>
<evidence type="ECO:0000313" key="2">
    <source>
        <dbReference type="EMBL" id="KAJ8433102.1"/>
    </source>
</evidence>
<keyword evidence="3" id="KW-1185">Reference proteome</keyword>
<sequence>MTTLMLPSSSPVLNLWLLLTWSMPPISRPLEGVLLYLNHLTPHILSERLPRWSEMWIDVLSSEIDINKGENAFYFRTISRDVMAGLAAAIEAYGVGKCSHLLASAGLTRKVIILFNQLDKGKITSHLDWDKPNYRRDLYPCNSFRMNLREAFIPFLFS</sequence>
<evidence type="ECO:0000313" key="3">
    <source>
        <dbReference type="Proteomes" id="UP001153076"/>
    </source>
</evidence>
<comment type="caution">
    <text evidence="2">The sequence shown here is derived from an EMBL/GenBank/DDBJ whole genome shotgun (WGS) entry which is preliminary data.</text>
</comment>
<protein>
    <submittedName>
        <fullName evidence="2">Uncharacterized protein</fullName>
    </submittedName>
</protein>
<feature type="chain" id="PRO_5040127855" evidence="1">
    <location>
        <begin position="23"/>
        <end position="158"/>
    </location>
</feature>
<dbReference type="AlphaFoldDB" id="A0A9Q1JY30"/>
<gene>
    <name evidence="2" type="ORF">Cgig2_020598</name>
</gene>
<keyword evidence="1" id="KW-0732">Signal</keyword>